<protein>
    <submittedName>
        <fullName evidence="3">BatD</fullName>
    </submittedName>
</protein>
<sequence length="591" mass="66545">MQLKRFIVLILFLSGSITALAQVSFNAQVSKKRLGINERLRVDFEMNKDGDNFNPPSFEGFRVVGGPNQAISNSYINGKRSYSKTYSYFLSPQARGNFTIGQATIEIDGEIYKTLPITVEVTAAVERPLDENNADYVASENVHLVAEISNANPYLNEAITVTYKLYVSHDVSITSNWREIDTPKYADFWSQNIDNRGNFKVLNGKYNGEDYRYVILRTTVLYPQKTGKLEIEPLTLDVPIDVETNKRDLFGRRLRTRVNKTISAGNRTIDVKPLPLENRPDNFDGAVGNFSFDVSTSKTKLDANESLELTVKVDGKGNLKLFNLPAIKLPGSLEMYEPERSNSVQTFADGMRGSSSETYTVVPQFKGTYPIRPISFSFFDPKAEKYVSLSSQEIIIDVENGPVTTQNNTSSNTGDTNTAVSLSEDQFKFIKLDADLEAIGGDNFFRSPLFWTLLGGPLLLIPLFIIAGKKRKQRLNDVVGNKLRKAEKLARKYLSEAKRNMQDKNLFYESLERALHNYLKAKIAIETAEMSKDRIATLLTDRQVSLAHVNQFTDLLKSCEYARYTPASNVTIEKDYSRSVEVISAIDKQIQ</sequence>
<feature type="transmembrane region" description="Helical" evidence="1">
    <location>
        <begin position="449"/>
        <end position="467"/>
    </location>
</feature>
<keyword evidence="1" id="KW-0472">Membrane</keyword>
<dbReference type="KEGG" id="alti:ALE3EI_1035"/>
<organism evidence="3 4">
    <name type="scientific">Constantimarinum furrinae</name>
    <dbReference type="NCBI Taxonomy" id="2562285"/>
    <lineage>
        <taxon>Bacteria</taxon>
        <taxon>Pseudomonadati</taxon>
        <taxon>Bacteroidota</taxon>
        <taxon>Flavobacteriia</taxon>
        <taxon>Flavobacteriales</taxon>
        <taxon>Flavobacteriaceae</taxon>
        <taxon>Altibacter/Constantimarinum group</taxon>
        <taxon>Constantimarinum</taxon>
    </lineage>
</organism>
<reference evidence="3 4" key="1">
    <citation type="submission" date="2020-04" db="EMBL/GenBank/DDBJ databases">
        <title>Genome sequence of Altibacter aquimarinus strain ALE3EI.</title>
        <authorList>
            <person name="Oh H.-M."/>
            <person name="Jang D."/>
        </authorList>
    </citation>
    <scope>NUCLEOTIDE SEQUENCE [LARGE SCALE GENOMIC DNA]</scope>
    <source>
        <strain evidence="3 4">ALE3EI</strain>
    </source>
</reference>
<evidence type="ECO:0000256" key="2">
    <source>
        <dbReference type="SAM" id="SignalP"/>
    </source>
</evidence>
<dbReference type="PANTHER" id="PTHR40940">
    <property type="entry name" value="PROTEIN BATD-RELATED"/>
    <property type="match status" value="1"/>
</dbReference>
<dbReference type="Pfam" id="PF13584">
    <property type="entry name" value="BatD"/>
    <property type="match status" value="2"/>
</dbReference>
<dbReference type="RefSeq" id="WP_186992311.1">
    <property type="nucleotide sequence ID" value="NZ_CP052909.1"/>
</dbReference>
<name>A0A7G8PTE2_9FLAO</name>
<dbReference type="AlphaFoldDB" id="A0A7G8PTE2"/>
<keyword evidence="4" id="KW-1185">Reference proteome</keyword>
<proteinExistence type="predicted"/>
<dbReference type="PANTHER" id="PTHR40940:SF2">
    <property type="entry name" value="BATD"/>
    <property type="match status" value="1"/>
</dbReference>
<evidence type="ECO:0000313" key="4">
    <source>
        <dbReference type="Proteomes" id="UP000515514"/>
    </source>
</evidence>
<keyword evidence="1" id="KW-0812">Transmembrane</keyword>
<evidence type="ECO:0000256" key="1">
    <source>
        <dbReference type="SAM" id="Phobius"/>
    </source>
</evidence>
<gene>
    <name evidence="3" type="ORF">ALE3EI_1035</name>
</gene>
<dbReference type="EMBL" id="CP052909">
    <property type="protein sequence ID" value="QNJ97608.1"/>
    <property type="molecule type" value="Genomic_DNA"/>
</dbReference>
<evidence type="ECO:0000313" key="3">
    <source>
        <dbReference type="EMBL" id="QNJ97608.1"/>
    </source>
</evidence>
<dbReference type="InterPro" id="IPR025738">
    <property type="entry name" value="BatD"/>
</dbReference>
<keyword evidence="1" id="KW-1133">Transmembrane helix</keyword>
<feature type="chain" id="PRO_5028841582" evidence="2">
    <location>
        <begin position="22"/>
        <end position="591"/>
    </location>
</feature>
<keyword evidence="2" id="KW-0732">Signal</keyword>
<dbReference type="Proteomes" id="UP000515514">
    <property type="component" value="Chromosome"/>
</dbReference>
<feature type="signal peptide" evidence="2">
    <location>
        <begin position="1"/>
        <end position="21"/>
    </location>
</feature>
<accession>A0A7G8PTE2</accession>